<dbReference type="Gene3D" id="2.170.270.10">
    <property type="entry name" value="SET domain"/>
    <property type="match status" value="1"/>
</dbReference>
<evidence type="ECO:0000259" key="1">
    <source>
        <dbReference type="PROSITE" id="PS50280"/>
    </source>
</evidence>
<dbReference type="InterPro" id="IPR046341">
    <property type="entry name" value="SET_dom_sf"/>
</dbReference>
<evidence type="ECO:0000313" key="3">
    <source>
        <dbReference type="Proteomes" id="UP000305362"/>
    </source>
</evidence>
<dbReference type="Pfam" id="PF00856">
    <property type="entry name" value="SET"/>
    <property type="match status" value="1"/>
</dbReference>
<dbReference type="PROSITE" id="PS50280">
    <property type="entry name" value="SET"/>
    <property type="match status" value="1"/>
</dbReference>
<comment type="caution">
    <text evidence="2">The sequence shown here is derived from an EMBL/GenBank/DDBJ whole genome shotgun (WGS) entry which is preliminary data.</text>
</comment>
<organism evidence="2 3">
    <name type="scientific">Wallemia mellicola</name>
    <dbReference type="NCBI Taxonomy" id="1708541"/>
    <lineage>
        <taxon>Eukaryota</taxon>
        <taxon>Fungi</taxon>
        <taxon>Dikarya</taxon>
        <taxon>Basidiomycota</taxon>
        <taxon>Wallemiomycotina</taxon>
        <taxon>Wallemiomycetes</taxon>
        <taxon>Wallemiales</taxon>
        <taxon>Wallemiaceae</taxon>
        <taxon>Wallemia</taxon>
    </lineage>
</organism>
<dbReference type="EMBL" id="SPRV01000042">
    <property type="protein sequence ID" value="TIC60338.1"/>
    <property type="molecule type" value="Genomic_DNA"/>
</dbReference>
<reference evidence="2 3" key="1">
    <citation type="submission" date="2019-03" db="EMBL/GenBank/DDBJ databases">
        <title>Sequencing 25 genomes of Wallemia mellicola.</title>
        <authorList>
            <person name="Gostincar C."/>
        </authorList>
    </citation>
    <scope>NUCLEOTIDE SEQUENCE [LARGE SCALE GENOMIC DNA]</scope>
    <source>
        <strain evidence="2 3">EXF-1277</strain>
    </source>
</reference>
<sequence length="237" mass="26824">MTENVEKDSYNYNTDIEIESPHLNVHKMRILSTSNRGRGVFAGEPIEKDTLVEISPVLLFNKDEYANFGKHTALDEYTFIWPDRSGRMGLALGLGSIFNHNRIPNVTFSINTKNLTIEFKTTRFINKDEEMFISYGSESKLWWTSNEIDDECKDLSEFEFLQIIAIPVMFIGVKMSPNITLLRNIVSSSLNIPAIDIVIIDDLAISLNSDKTIPKAKNPGDTIITIDFIVLSVPCIK</sequence>
<protein>
    <submittedName>
        <fullName evidence="2">SET domain-containing protein</fullName>
    </submittedName>
</protein>
<dbReference type="Proteomes" id="UP000305362">
    <property type="component" value="Unassembled WGS sequence"/>
</dbReference>
<accession>A0AB74KAI4</accession>
<proteinExistence type="predicted"/>
<gene>
    <name evidence="2" type="ORF">E3Q03_03282</name>
</gene>
<dbReference type="AlphaFoldDB" id="A0AB74KAI4"/>
<name>A0AB74KAI4_9BASI</name>
<dbReference type="SUPFAM" id="SSF82199">
    <property type="entry name" value="SET domain"/>
    <property type="match status" value="1"/>
</dbReference>
<dbReference type="CDD" id="cd10540">
    <property type="entry name" value="SET_SpSet7-like"/>
    <property type="match status" value="1"/>
</dbReference>
<dbReference type="InterPro" id="IPR001214">
    <property type="entry name" value="SET_dom"/>
</dbReference>
<feature type="domain" description="SET" evidence="1">
    <location>
        <begin position="26"/>
        <end position="136"/>
    </location>
</feature>
<evidence type="ECO:0000313" key="2">
    <source>
        <dbReference type="EMBL" id="TIC60338.1"/>
    </source>
</evidence>